<dbReference type="Proteomes" id="UP001418222">
    <property type="component" value="Unassembled WGS sequence"/>
</dbReference>
<protein>
    <submittedName>
        <fullName evidence="1">Uncharacterized protein</fullName>
    </submittedName>
</protein>
<dbReference type="AlphaFoldDB" id="A0AAP0AWH1"/>
<dbReference type="EMBL" id="JBBWWQ010000020">
    <property type="protein sequence ID" value="KAK8917005.1"/>
    <property type="molecule type" value="Genomic_DNA"/>
</dbReference>
<comment type="caution">
    <text evidence="1">The sequence shown here is derived from an EMBL/GenBank/DDBJ whole genome shotgun (WGS) entry which is preliminary data.</text>
</comment>
<evidence type="ECO:0000313" key="2">
    <source>
        <dbReference type="Proteomes" id="UP001418222"/>
    </source>
</evidence>
<accession>A0AAP0AWH1</accession>
<gene>
    <name evidence="1" type="ORF">KSP39_PZI023002</name>
</gene>
<proteinExistence type="predicted"/>
<evidence type="ECO:0000313" key="1">
    <source>
        <dbReference type="EMBL" id="KAK8917005.1"/>
    </source>
</evidence>
<organism evidence="1 2">
    <name type="scientific">Platanthera zijinensis</name>
    <dbReference type="NCBI Taxonomy" id="2320716"/>
    <lineage>
        <taxon>Eukaryota</taxon>
        <taxon>Viridiplantae</taxon>
        <taxon>Streptophyta</taxon>
        <taxon>Embryophyta</taxon>
        <taxon>Tracheophyta</taxon>
        <taxon>Spermatophyta</taxon>
        <taxon>Magnoliopsida</taxon>
        <taxon>Liliopsida</taxon>
        <taxon>Asparagales</taxon>
        <taxon>Orchidaceae</taxon>
        <taxon>Orchidoideae</taxon>
        <taxon>Orchideae</taxon>
        <taxon>Orchidinae</taxon>
        <taxon>Platanthera</taxon>
    </lineage>
</organism>
<name>A0AAP0AWH1_9ASPA</name>
<sequence>MQNMLSLAAGQGSREGPPPVLALLTRRRPTPDVFVGDWRTRWWGSGTPSVTSPAAAYASRRSLSAPPPPIFRPYVFSTAAPTHSGNTLRMMNPLCTNSGVHPPPVHCKSDDARLCLHSDAAGHSPNPIPDCHVGTQLCGHCRSQPADCWSPDGGLALCGLCDLKASCPTLDELAVLLSDSFVVPVDGICAINDSPFESNPEPLKFEPTLLPPSLPCIDPDSNQRYSGGQDQTSPFYANGSNLATVCPNLY</sequence>
<reference evidence="1 2" key="1">
    <citation type="journal article" date="2022" name="Nat. Plants">
        <title>Genomes of leafy and leafless Platanthera orchids illuminate the evolution of mycoheterotrophy.</title>
        <authorList>
            <person name="Li M.H."/>
            <person name="Liu K.W."/>
            <person name="Li Z."/>
            <person name="Lu H.C."/>
            <person name="Ye Q.L."/>
            <person name="Zhang D."/>
            <person name="Wang J.Y."/>
            <person name="Li Y.F."/>
            <person name="Zhong Z.M."/>
            <person name="Liu X."/>
            <person name="Yu X."/>
            <person name="Liu D.K."/>
            <person name="Tu X.D."/>
            <person name="Liu B."/>
            <person name="Hao Y."/>
            <person name="Liao X.Y."/>
            <person name="Jiang Y.T."/>
            <person name="Sun W.H."/>
            <person name="Chen J."/>
            <person name="Chen Y.Q."/>
            <person name="Ai Y."/>
            <person name="Zhai J.W."/>
            <person name="Wu S.S."/>
            <person name="Zhou Z."/>
            <person name="Hsiao Y.Y."/>
            <person name="Wu W.L."/>
            <person name="Chen Y.Y."/>
            <person name="Lin Y.F."/>
            <person name="Hsu J.L."/>
            <person name="Li C.Y."/>
            <person name="Wang Z.W."/>
            <person name="Zhao X."/>
            <person name="Zhong W.Y."/>
            <person name="Ma X.K."/>
            <person name="Ma L."/>
            <person name="Huang J."/>
            <person name="Chen G.Z."/>
            <person name="Huang M.Z."/>
            <person name="Huang L."/>
            <person name="Peng D.H."/>
            <person name="Luo Y.B."/>
            <person name="Zou S.Q."/>
            <person name="Chen S.P."/>
            <person name="Lan S."/>
            <person name="Tsai W.C."/>
            <person name="Van de Peer Y."/>
            <person name="Liu Z.J."/>
        </authorList>
    </citation>
    <scope>NUCLEOTIDE SEQUENCE [LARGE SCALE GENOMIC DNA]</scope>
    <source>
        <strain evidence="1">Lor287</strain>
    </source>
</reference>
<keyword evidence="2" id="KW-1185">Reference proteome</keyword>